<proteinExistence type="predicted"/>
<dbReference type="Proteomes" id="UP000805193">
    <property type="component" value="Unassembled WGS sequence"/>
</dbReference>
<keyword evidence="2" id="KW-1185">Reference proteome</keyword>
<evidence type="ECO:0000313" key="2">
    <source>
        <dbReference type="Proteomes" id="UP000805193"/>
    </source>
</evidence>
<sequence length="485" mass="55273">MYSPIERAASWNPEYHVTRAALLCRPCCRRNTRIKGLRYSAPGHGETSLDDARRWRCVQQARYSPRPSENGGEWARNIKREDKVLDETCVVCSCHFDERYIEKTFKHIINSELVELDRERPVLTDDAVPTIFPDAPSYLTRPVAKKRKERNLADRGTPPLKRRAASGSTHDCDPGNACTETAPETHPFNDILPPSMYCSRIVSSNDPTALCFGWHARMEPDDPPLHRRAHTFAPYIAEESKSKKTFKHIINSELVELDRERPVLTDDAVPTIFPDAPSYLTRRTRILLEATILAEKSGLFVDFWTSDGAPWNRCLWKLLGIKGERVLFCPYCSATSVSSALWRTPAEAERFCKTPRLPLKIARLPPSYSAPAGSSATCPRHRKILPLLGRVDDTRKPFLASVPANTRRFQLEHYIAPSEQSSAILNAISWRLAANARRFQRRSEMHGERRAASWNPEYHVTRAELLCRPCCRKNTRIKGLRYSAP</sequence>
<gene>
    <name evidence="1" type="ORF">HPB47_025099</name>
</gene>
<name>A0AC60Q2T4_IXOPE</name>
<comment type="caution">
    <text evidence="1">The sequence shown here is derived from an EMBL/GenBank/DDBJ whole genome shotgun (WGS) entry which is preliminary data.</text>
</comment>
<organism evidence="1 2">
    <name type="scientific">Ixodes persulcatus</name>
    <name type="common">Taiga tick</name>
    <dbReference type="NCBI Taxonomy" id="34615"/>
    <lineage>
        <taxon>Eukaryota</taxon>
        <taxon>Metazoa</taxon>
        <taxon>Ecdysozoa</taxon>
        <taxon>Arthropoda</taxon>
        <taxon>Chelicerata</taxon>
        <taxon>Arachnida</taxon>
        <taxon>Acari</taxon>
        <taxon>Parasitiformes</taxon>
        <taxon>Ixodida</taxon>
        <taxon>Ixodoidea</taxon>
        <taxon>Ixodidae</taxon>
        <taxon>Ixodinae</taxon>
        <taxon>Ixodes</taxon>
    </lineage>
</organism>
<evidence type="ECO:0000313" key="1">
    <source>
        <dbReference type="EMBL" id="KAG0427889.1"/>
    </source>
</evidence>
<reference evidence="1 2" key="1">
    <citation type="journal article" date="2020" name="Cell">
        <title>Large-Scale Comparative Analyses of Tick Genomes Elucidate Their Genetic Diversity and Vector Capacities.</title>
        <authorList>
            <consortium name="Tick Genome and Microbiome Consortium (TIGMIC)"/>
            <person name="Jia N."/>
            <person name="Wang J."/>
            <person name="Shi W."/>
            <person name="Du L."/>
            <person name="Sun Y."/>
            <person name="Zhan W."/>
            <person name="Jiang J.F."/>
            <person name="Wang Q."/>
            <person name="Zhang B."/>
            <person name="Ji P."/>
            <person name="Bell-Sakyi L."/>
            <person name="Cui X.M."/>
            <person name="Yuan T.T."/>
            <person name="Jiang B.G."/>
            <person name="Yang W.F."/>
            <person name="Lam T.T."/>
            <person name="Chang Q.C."/>
            <person name="Ding S.J."/>
            <person name="Wang X.J."/>
            <person name="Zhu J.G."/>
            <person name="Ruan X.D."/>
            <person name="Zhao L."/>
            <person name="Wei J.T."/>
            <person name="Ye R.Z."/>
            <person name="Que T.C."/>
            <person name="Du C.H."/>
            <person name="Zhou Y.H."/>
            <person name="Cheng J.X."/>
            <person name="Dai P.F."/>
            <person name="Guo W.B."/>
            <person name="Han X.H."/>
            <person name="Huang E.J."/>
            <person name="Li L.F."/>
            <person name="Wei W."/>
            <person name="Gao Y.C."/>
            <person name="Liu J.Z."/>
            <person name="Shao H.Z."/>
            <person name="Wang X."/>
            <person name="Wang C.C."/>
            <person name="Yang T.C."/>
            <person name="Huo Q.B."/>
            <person name="Li W."/>
            <person name="Chen H.Y."/>
            <person name="Chen S.E."/>
            <person name="Zhou L.G."/>
            <person name="Ni X.B."/>
            <person name="Tian J.H."/>
            <person name="Sheng Y."/>
            <person name="Liu T."/>
            <person name="Pan Y.S."/>
            <person name="Xia L.Y."/>
            <person name="Li J."/>
            <person name="Zhao F."/>
            <person name="Cao W.C."/>
        </authorList>
    </citation>
    <scope>NUCLEOTIDE SEQUENCE [LARGE SCALE GENOMIC DNA]</scope>
    <source>
        <strain evidence="1">Iper-2018</strain>
    </source>
</reference>
<accession>A0AC60Q2T4</accession>
<dbReference type="EMBL" id="JABSTQ010009584">
    <property type="protein sequence ID" value="KAG0427889.1"/>
    <property type="molecule type" value="Genomic_DNA"/>
</dbReference>
<protein>
    <submittedName>
        <fullName evidence="1">Uncharacterized protein</fullName>
    </submittedName>
</protein>